<evidence type="ECO:0000313" key="1">
    <source>
        <dbReference type="EMBL" id="GBN14744.1"/>
    </source>
</evidence>
<evidence type="ECO:0000313" key="2">
    <source>
        <dbReference type="Proteomes" id="UP000499080"/>
    </source>
</evidence>
<comment type="caution">
    <text evidence="1">The sequence shown here is derived from an EMBL/GenBank/DDBJ whole genome shotgun (WGS) entry which is preliminary data.</text>
</comment>
<protein>
    <submittedName>
        <fullName evidence="1">Uncharacterized protein</fullName>
    </submittedName>
</protein>
<dbReference type="Proteomes" id="UP000499080">
    <property type="component" value="Unassembled WGS sequence"/>
</dbReference>
<proteinExistence type="predicted"/>
<sequence>MPVAAIARILSTSSHNRPRPDPYRRRYVISSVGVIQHPTLLYSKKKREHGYLSGGFSSMYSWCLLVSFSLNCKGTAHKLPHTQKLDALRFAICENGGPPTGEVPF</sequence>
<dbReference type="AlphaFoldDB" id="A0A4Y2LJL4"/>
<dbReference type="EMBL" id="BGPR01005943">
    <property type="protein sequence ID" value="GBN14744.1"/>
    <property type="molecule type" value="Genomic_DNA"/>
</dbReference>
<reference evidence="1 2" key="1">
    <citation type="journal article" date="2019" name="Sci. Rep.">
        <title>Orb-weaving spider Araneus ventricosus genome elucidates the spidroin gene catalogue.</title>
        <authorList>
            <person name="Kono N."/>
            <person name="Nakamura H."/>
            <person name="Ohtoshi R."/>
            <person name="Moran D.A.P."/>
            <person name="Shinohara A."/>
            <person name="Yoshida Y."/>
            <person name="Fujiwara M."/>
            <person name="Mori M."/>
            <person name="Tomita M."/>
            <person name="Arakawa K."/>
        </authorList>
    </citation>
    <scope>NUCLEOTIDE SEQUENCE [LARGE SCALE GENOMIC DNA]</scope>
</reference>
<gene>
    <name evidence="1" type="ORF">AVEN_179853_1</name>
</gene>
<name>A0A4Y2LJL4_ARAVE</name>
<keyword evidence="2" id="KW-1185">Reference proteome</keyword>
<accession>A0A4Y2LJL4</accession>
<organism evidence="1 2">
    <name type="scientific">Araneus ventricosus</name>
    <name type="common">Orbweaver spider</name>
    <name type="synonym">Epeira ventricosa</name>
    <dbReference type="NCBI Taxonomy" id="182803"/>
    <lineage>
        <taxon>Eukaryota</taxon>
        <taxon>Metazoa</taxon>
        <taxon>Ecdysozoa</taxon>
        <taxon>Arthropoda</taxon>
        <taxon>Chelicerata</taxon>
        <taxon>Arachnida</taxon>
        <taxon>Araneae</taxon>
        <taxon>Araneomorphae</taxon>
        <taxon>Entelegynae</taxon>
        <taxon>Araneoidea</taxon>
        <taxon>Araneidae</taxon>
        <taxon>Araneus</taxon>
    </lineage>
</organism>